<protein>
    <recommendedName>
        <fullName evidence="6">Cilia- and flagella-associated protein 61 N-terminal domain-containing protein</fullName>
    </recommendedName>
</protein>
<dbReference type="Gene3D" id="3.50.50.60">
    <property type="entry name" value="FAD/NAD(P)-binding domain"/>
    <property type="match status" value="2"/>
</dbReference>
<name>A0AB34IAG7_PRYPA</name>
<dbReference type="Pfam" id="PF07992">
    <property type="entry name" value="Pyr_redox_2"/>
    <property type="match status" value="1"/>
</dbReference>
<proteinExistence type="predicted"/>
<keyword evidence="5" id="KW-1185">Reference proteome</keyword>
<evidence type="ECO:0000259" key="3">
    <source>
        <dbReference type="Pfam" id="PF23150"/>
    </source>
</evidence>
<feature type="domain" description="FAD/NAD(P)-binding" evidence="1">
    <location>
        <begin position="600"/>
        <end position="912"/>
    </location>
</feature>
<dbReference type="SUPFAM" id="SSF51905">
    <property type="entry name" value="FAD/NAD(P)-binding domain"/>
    <property type="match status" value="1"/>
</dbReference>
<evidence type="ECO:0008006" key="6">
    <source>
        <dbReference type="Google" id="ProtNLM"/>
    </source>
</evidence>
<dbReference type="InterPro" id="IPR036188">
    <property type="entry name" value="FAD/NAD-bd_sf"/>
</dbReference>
<comment type="caution">
    <text evidence="4">The sequence shown here is derived from an EMBL/GenBank/DDBJ whole genome shotgun (WGS) entry which is preliminary data.</text>
</comment>
<dbReference type="InterPro" id="IPR023753">
    <property type="entry name" value="FAD/NAD-binding_dom"/>
</dbReference>
<evidence type="ECO:0000313" key="5">
    <source>
        <dbReference type="Proteomes" id="UP001515480"/>
    </source>
</evidence>
<organism evidence="4 5">
    <name type="scientific">Prymnesium parvum</name>
    <name type="common">Toxic golden alga</name>
    <dbReference type="NCBI Taxonomy" id="97485"/>
    <lineage>
        <taxon>Eukaryota</taxon>
        <taxon>Haptista</taxon>
        <taxon>Haptophyta</taxon>
        <taxon>Prymnesiophyceae</taxon>
        <taxon>Prymnesiales</taxon>
        <taxon>Prymnesiaceae</taxon>
        <taxon>Prymnesium</taxon>
    </lineage>
</organism>
<evidence type="ECO:0000313" key="4">
    <source>
        <dbReference type="EMBL" id="KAL1495745.1"/>
    </source>
</evidence>
<feature type="domain" description="CFAP61 dimerisation" evidence="3">
    <location>
        <begin position="958"/>
        <end position="1081"/>
    </location>
</feature>
<dbReference type="EMBL" id="JBGBPQ010000031">
    <property type="protein sequence ID" value="KAL1495745.1"/>
    <property type="molecule type" value="Genomic_DNA"/>
</dbReference>
<dbReference type="AlphaFoldDB" id="A0AB34IAG7"/>
<evidence type="ECO:0000259" key="1">
    <source>
        <dbReference type="Pfam" id="PF07992"/>
    </source>
</evidence>
<dbReference type="Proteomes" id="UP001515480">
    <property type="component" value="Unassembled WGS sequence"/>
</dbReference>
<accession>A0AB34IAG7</accession>
<sequence>MANRGVFVRRAEFDDHSSILALVGEDAHLAERRFGAFDVTWMIENASLGVTAVDEKGMLIGYAAFFDFPALVPSVSATSWPEWLHHHFGHDEFVASNVMFLSFFVADHLCPSEVTENILRTAFTTMPDIDAILFVLPSDVRMFSPLKETFEALESLAPDSTDVSVYACPRGLYLPNLLIRIARVEDHDDLVPVFNAQSDVLTERYGEFFIAELIENQDANNRALVAEVDGHAIGLMSISCEIDVALLQQCFDLRPYDDLMRVDPDALAARAEQELASAPAAAPAAAAEVLTLDLGEEEEDAPAEPPPPPRAAPPPLPQLCNAFCVAVFCMDESFESRSADFLHAAFALYPEREYAIITLPHTTPEFTLLGSFTQVEPVPASTLGHILYVFHRDALGGALSLSVRSAALDDLPAVASLVAPVQQHEAIVAAFKEAAAPWGNEEEGSSLAAFVAECSGQLVSVALVDRACAVQLLQSQYALEDFILFSEHKPEHHVMLRSFVVNPIFSKYSRFILKEIFRQQQSSCMYFQLLPDSTIPSVLREFVQVKPRRRPVCSAALVAELAEQAAQRGEPPASSPPAEGALYFLTRKLISEPKIVSNARVVVVGGSDAALALLEALITVPYLYFNYLYLVVPRARERLTTPRGAAAAPSAAPTPPSASSFFARSAAYTREELRALGLGSRVRLVDSRMVDIDRQSKAVMLPDDSILPYDYLVIAPDFADQTLLPLGADAVGVAGAFSLVDEEAEAAATAYLSAHPHVDEAHPVLVYGATLDAYCTVQGVLSRGVPAEALTLILPAGETDDCFFDPRVSSRVRRALDALGVQVKQGLRLVGLDSDEFRVLHAVIFEESSAGSAATSVSALPCAALLCCGKKAVERATFEAINSNSLVYDGRLVVDHAFRTNDPSVYAAGVITKFARRYRSKARMELCSGREAGARLAQALFPSLDPLSAAAEPPAAPPKMERPRVQAALLPGGLHFLHIIAPNPPYDDYRSIVSHPAFGRELVSEPAEGAGRAYQFCAVRIDKQGMIHSILYLGEQPVEEQNWICLIGLPETAVNNLASRFDEGIIDDLPGFLRQNWAIALYHDRFPEFRAAMRQELEEDEEVKQALDAARPAAGEPLDVSACLSALPPSKCDLVRLRLRDFIHTNKNQLDMYLIPTAVAQR</sequence>
<dbReference type="PANTHER" id="PTHR21178:SF8">
    <property type="entry name" value="CILIA- AND FLAGELLA-ASSOCIATED PROTEIN 61"/>
    <property type="match status" value="1"/>
</dbReference>
<feature type="domain" description="Cilia- and flagella-associated protein 61 N-terminal" evidence="2">
    <location>
        <begin position="8"/>
        <end position="261"/>
    </location>
</feature>
<dbReference type="GO" id="GO:0016491">
    <property type="term" value="F:oxidoreductase activity"/>
    <property type="evidence" value="ECO:0007669"/>
    <property type="project" value="InterPro"/>
</dbReference>
<dbReference type="InterPro" id="IPR056299">
    <property type="entry name" value="CFAP61_dimer"/>
</dbReference>
<dbReference type="InterPro" id="IPR038884">
    <property type="entry name" value="CFAP61"/>
</dbReference>
<dbReference type="Pfam" id="PF16092">
    <property type="entry name" value="CFAP61_N"/>
    <property type="match status" value="1"/>
</dbReference>
<dbReference type="PANTHER" id="PTHR21178">
    <property type="entry name" value="CILIA- AND FLAGELLA-ASSOCIATED PROTEIN 61"/>
    <property type="match status" value="1"/>
</dbReference>
<gene>
    <name evidence="4" type="ORF">AB1Y20_016608</name>
</gene>
<evidence type="ECO:0000259" key="2">
    <source>
        <dbReference type="Pfam" id="PF16092"/>
    </source>
</evidence>
<dbReference type="Pfam" id="PF23150">
    <property type="entry name" value="CFAP61_dimer"/>
    <property type="match status" value="1"/>
</dbReference>
<reference evidence="4 5" key="1">
    <citation type="journal article" date="2024" name="Science">
        <title>Giant polyketide synthase enzymes in the biosynthesis of giant marine polyether toxins.</title>
        <authorList>
            <person name="Fallon T.R."/>
            <person name="Shende V.V."/>
            <person name="Wierzbicki I.H."/>
            <person name="Pendleton A.L."/>
            <person name="Watervoot N.F."/>
            <person name="Auber R.P."/>
            <person name="Gonzalez D.J."/>
            <person name="Wisecaver J.H."/>
            <person name="Moore B.S."/>
        </authorList>
    </citation>
    <scope>NUCLEOTIDE SEQUENCE [LARGE SCALE GENOMIC DNA]</scope>
    <source>
        <strain evidence="4 5">12B1</strain>
    </source>
</reference>
<dbReference type="InterPro" id="IPR032151">
    <property type="entry name" value="CFAP61_N"/>
</dbReference>